<dbReference type="InterPro" id="IPR029063">
    <property type="entry name" value="SAM-dependent_MTases_sf"/>
</dbReference>
<name>Q02BA5_SOLUE</name>
<dbReference type="STRING" id="234267.Acid_0660"/>
<dbReference type="Gene3D" id="3.40.50.150">
    <property type="entry name" value="Vaccinia Virus protein VP39"/>
    <property type="match status" value="1"/>
</dbReference>
<dbReference type="HOGENOM" id="CLU_1320202_0_0_0"/>
<dbReference type="Pfam" id="PF08241">
    <property type="entry name" value="Methyltransf_11"/>
    <property type="match status" value="1"/>
</dbReference>
<dbReference type="InterPro" id="IPR050508">
    <property type="entry name" value="Methyltransf_Superfamily"/>
</dbReference>
<dbReference type="PANTHER" id="PTHR42912">
    <property type="entry name" value="METHYLTRANSFERASE"/>
    <property type="match status" value="1"/>
</dbReference>
<reference evidence="2" key="1">
    <citation type="submission" date="2006-10" db="EMBL/GenBank/DDBJ databases">
        <title>Complete sequence of Solibacter usitatus Ellin6076.</title>
        <authorList>
            <consortium name="US DOE Joint Genome Institute"/>
            <person name="Copeland A."/>
            <person name="Lucas S."/>
            <person name="Lapidus A."/>
            <person name="Barry K."/>
            <person name="Detter J.C."/>
            <person name="Glavina del Rio T."/>
            <person name="Hammon N."/>
            <person name="Israni S."/>
            <person name="Dalin E."/>
            <person name="Tice H."/>
            <person name="Pitluck S."/>
            <person name="Thompson L.S."/>
            <person name="Brettin T."/>
            <person name="Bruce D."/>
            <person name="Han C."/>
            <person name="Tapia R."/>
            <person name="Gilna P."/>
            <person name="Schmutz J."/>
            <person name="Larimer F."/>
            <person name="Land M."/>
            <person name="Hauser L."/>
            <person name="Kyrpides N."/>
            <person name="Mikhailova N."/>
            <person name="Janssen P.H."/>
            <person name="Kuske C.R."/>
            <person name="Richardson P."/>
        </authorList>
    </citation>
    <scope>NUCLEOTIDE SEQUENCE</scope>
    <source>
        <strain evidence="2">Ellin6076</strain>
    </source>
</reference>
<keyword evidence="2" id="KW-0808">Transferase</keyword>
<dbReference type="KEGG" id="sus:Acid_0660"/>
<evidence type="ECO:0000313" key="2">
    <source>
        <dbReference type="EMBL" id="ABJ81661.1"/>
    </source>
</evidence>
<dbReference type="InterPro" id="IPR013216">
    <property type="entry name" value="Methyltransf_11"/>
</dbReference>
<dbReference type="GO" id="GO:0008757">
    <property type="term" value="F:S-adenosylmethionine-dependent methyltransferase activity"/>
    <property type="evidence" value="ECO:0007669"/>
    <property type="project" value="InterPro"/>
</dbReference>
<keyword evidence="2" id="KW-0489">Methyltransferase</keyword>
<dbReference type="EMBL" id="CP000473">
    <property type="protein sequence ID" value="ABJ81661.1"/>
    <property type="molecule type" value="Genomic_DNA"/>
</dbReference>
<dbReference type="eggNOG" id="COG2226">
    <property type="taxonomic scope" value="Bacteria"/>
</dbReference>
<sequence length="208" mass="23300">MSLYRLLEKPAVYRTAQFVLAPGMERIVTELLSRTFARIPTPVTVLDVGCGPSSWLWKLGMKPVGLDVYHGYTKKFRDNGSLAVTASAALLPFAANSVDLVFSYGLLHHLPEAMARITVEEMIRVTRSGGHIVVFDPMLPKAAWRRPQAWALCKLDRGAYIREQKIYESRILRSPGWETLRFAHSYLGTEGALSVLRKTTSEFTSDQG</sequence>
<evidence type="ECO:0000259" key="1">
    <source>
        <dbReference type="Pfam" id="PF08241"/>
    </source>
</evidence>
<dbReference type="CDD" id="cd02440">
    <property type="entry name" value="AdoMet_MTases"/>
    <property type="match status" value="1"/>
</dbReference>
<feature type="domain" description="Methyltransferase type 11" evidence="1">
    <location>
        <begin position="46"/>
        <end position="134"/>
    </location>
</feature>
<protein>
    <submittedName>
        <fullName evidence="2">Methyltransferase type 11</fullName>
    </submittedName>
</protein>
<dbReference type="InParanoid" id="Q02BA5"/>
<organism evidence="2">
    <name type="scientific">Solibacter usitatus (strain Ellin6076)</name>
    <dbReference type="NCBI Taxonomy" id="234267"/>
    <lineage>
        <taxon>Bacteria</taxon>
        <taxon>Pseudomonadati</taxon>
        <taxon>Acidobacteriota</taxon>
        <taxon>Terriglobia</taxon>
        <taxon>Bryobacterales</taxon>
        <taxon>Solibacteraceae</taxon>
        <taxon>Candidatus Solibacter</taxon>
    </lineage>
</organism>
<dbReference type="SUPFAM" id="SSF53335">
    <property type="entry name" value="S-adenosyl-L-methionine-dependent methyltransferases"/>
    <property type="match status" value="1"/>
</dbReference>
<dbReference type="GO" id="GO:0032259">
    <property type="term" value="P:methylation"/>
    <property type="evidence" value="ECO:0007669"/>
    <property type="project" value="UniProtKB-KW"/>
</dbReference>
<dbReference type="OrthoDB" id="9772751at2"/>
<gene>
    <name evidence="2" type="ordered locus">Acid_0660</name>
</gene>
<proteinExistence type="predicted"/>
<dbReference type="AlphaFoldDB" id="Q02BA5"/>
<accession>Q02BA5</accession>